<proteinExistence type="predicted"/>
<name>A0A9X0QCT0_9BACT</name>
<organism evidence="1 2">
    <name type="scientific">Tunturiibacter gelidiferens</name>
    <dbReference type="NCBI Taxonomy" id="3069689"/>
    <lineage>
        <taxon>Bacteria</taxon>
        <taxon>Pseudomonadati</taxon>
        <taxon>Acidobacteriota</taxon>
        <taxon>Terriglobia</taxon>
        <taxon>Terriglobales</taxon>
        <taxon>Acidobacteriaceae</taxon>
        <taxon>Tunturiibacter</taxon>
    </lineage>
</organism>
<gene>
    <name evidence="1" type="ORF">HDF14_001504</name>
</gene>
<dbReference type="Proteomes" id="UP000535182">
    <property type="component" value="Unassembled WGS sequence"/>
</dbReference>
<reference evidence="1 2" key="1">
    <citation type="submission" date="2020-08" db="EMBL/GenBank/DDBJ databases">
        <title>Genomic Encyclopedia of Type Strains, Phase IV (KMG-V): Genome sequencing to study the core and pangenomes of soil and plant-associated prokaryotes.</title>
        <authorList>
            <person name="Whitman W."/>
        </authorList>
    </citation>
    <scope>NUCLEOTIDE SEQUENCE [LARGE SCALE GENOMIC DNA]</scope>
    <source>
        <strain evidence="1 2">X5P2</strain>
    </source>
</reference>
<dbReference type="AlphaFoldDB" id="A0A9X0QCT0"/>
<keyword evidence="2" id="KW-1185">Reference proteome</keyword>
<accession>A0A9X0QCT0</accession>
<evidence type="ECO:0000313" key="1">
    <source>
        <dbReference type="EMBL" id="MBB5327898.1"/>
    </source>
</evidence>
<protein>
    <submittedName>
        <fullName evidence="1">Uncharacterized protein</fullName>
    </submittedName>
</protein>
<dbReference type="EMBL" id="JACHEB010000003">
    <property type="protein sequence ID" value="MBB5327898.1"/>
    <property type="molecule type" value="Genomic_DNA"/>
</dbReference>
<comment type="caution">
    <text evidence="1">The sequence shown here is derived from an EMBL/GenBank/DDBJ whole genome shotgun (WGS) entry which is preliminary data.</text>
</comment>
<evidence type="ECO:0000313" key="2">
    <source>
        <dbReference type="Proteomes" id="UP000535182"/>
    </source>
</evidence>
<sequence length="43" mass="5001">MLAAAGIYIRTFGPSRIYCAKVFHDMHSTCPFPCRFARLEHER</sequence>